<dbReference type="RefSeq" id="XP_066071246.1">
    <property type="nucleotide sequence ID" value="XM_066215149.1"/>
</dbReference>
<dbReference type="SUPFAM" id="SSF49764">
    <property type="entry name" value="HSP20-like chaperones"/>
    <property type="match status" value="1"/>
</dbReference>
<dbReference type="EMBL" id="CP143790">
    <property type="protein sequence ID" value="WVN90546.1"/>
    <property type="molecule type" value="Genomic_DNA"/>
</dbReference>
<reference evidence="2" key="1">
    <citation type="submission" date="2016-06" db="EMBL/GenBank/DDBJ databases">
        <authorList>
            <person name="Cuomo C."/>
            <person name="Litvintseva A."/>
            <person name="Heitman J."/>
            <person name="Chen Y."/>
            <person name="Sun S."/>
            <person name="Springer D."/>
            <person name="Dromer F."/>
            <person name="Young S."/>
            <person name="Zeng Q."/>
            <person name="Chapman S."/>
            <person name="Gujja S."/>
            <person name="Saif S."/>
            <person name="Birren B."/>
        </authorList>
    </citation>
    <scope>NUCLEOTIDE SEQUENCE</scope>
    <source>
        <strain evidence="2">CBS 7841</strain>
    </source>
</reference>
<proteinExistence type="predicted"/>
<feature type="compositionally biased region" description="Low complexity" evidence="1">
    <location>
        <begin position="37"/>
        <end position="55"/>
    </location>
</feature>
<dbReference type="InterPro" id="IPR008978">
    <property type="entry name" value="HSP20-like_chaperone"/>
</dbReference>
<feature type="region of interest" description="Disordered" evidence="1">
    <location>
        <begin position="1"/>
        <end position="104"/>
    </location>
</feature>
<feature type="region of interest" description="Disordered" evidence="1">
    <location>
        <begin position="150"/>
        <end position="186"/>
    </location>
</feature>
<organism evidence="2 3">
    <name type="scientific">Cryptococcus depauperatus CBS 7841</name>
    <dbReference type="NCBI Taxonomy" id="1295531"/>
    <lineage>
        <taxon>Eukaryota</taxon>
        <taxon>Fungi</taxon>
        <taxon>Dikarya</taxon>
        <taxon>Basidiomycota</taxon>
        <taxon>Agaricomycotina</taxon>
        <taxon>Tremellomycetes</taxon>
        <taxon>Tremellales</taxon>
        <taxon>Cryptococcaceae</taxon>
        <taxon>Cryptococcus</taxon>
    </lineage>
</organism>
<feature type="region of interest" description="Disordered" evidence="1">
    <location>
        <begin position="448"/>
        <end position="481"/>
    </location>
</feature>
<dbReference type="AlphaFoldDB" id="A0A1E3IA91"/>
<feature type="compositionally biased region" description="Polar residues" evidence="1">
    <location>
        <begin position="460"/>
        <end position="481"/>
    </location>
</feature>
<reference evidence="2" key="2">
    <citation type="journal article" date="2022" name="Elife">
        <title>Obligate sexual reproduction of a homothallic fungus closely related to the Cryptococcus pathogenic species complex.</title>
        <authorList>
            <person name="Passer A.R."/>
            <person name="Clancey S.A."/>
            <person name="Shea T."/>
            <person name="David-Palma M."/>
            <person name="Averette A.F."/>
            <person name="Boekhout T."/>
            <person name="Porcel B.M."/>
            <person name="Nowrousian M."/>
            <person name="Cuomo C.A."/>
            <person name="Sun S."/>
            <person name="Heitman J."/>
            <person name="Coelho M.A."/>
        </authorList>
    </citation>
    <scope>NUCLEOTIDE SEQUENCE</scope>
    <source>
        <strain evidence="2">CBS 7841</strain>
    </source>
</reference>
<protein>
    <submittedName>
        <fullName evidence="2">Uncharacterized protein</fullName>
    </submittedName>
</protein>
<name>A0A1E3IA91_9TREE</name>
<dbReference type="Gene3D" id="2.60.40.790">
    <property type="match status" value="1"/>
</dbReference>
<dbReference type="VEuPathDB" id="FungiDB:L203_04923"/>
<sequence length="481" mass="52057">MPSSSKPPDATDSDQDRKDARQLVSSAFHLLPPRANSFSSTNTTLSDSSHSSSGSWGPRLTTPELTTHGQLPPICHLASPTSSPSSSTASTAHSKGESTPRAEINAPVWPLSIGVMRKTEVYDDPMSMGERGTCAMDAPTATVLRNASLKRTGSWRKKHASLDTPPNAPHRDPSFPNFTSLSDVPPLAKSQQKIKFLTSRSSAPMPPSDSTFSEDVTHHYQSQGLVSSNQEERQRAHSPSATGCEISAPKAPPVGYPLSSFYERRRNSSSSGLAPTTSSSASVTSSSSGKSFSHQPTTPPPAPRWACPPAVTNSCASRALSFGSGQNKPDINLDDFDLELFEGQEDEWIEVIKGAEGRIAIKSTPSLYVIMVWLPGFSIDNITIATRGHRTVHIVADQWDEGDHAQWDIKLGEDANLKSVNAKFTGKELRVTVTREIPEWQKARLHNTSRSNRPHGFNVPSITATTGYNPLDRATTTHNRA</sequence>
<feature type="compositionally biased region" description="Low complexity" evidence="1">
    <location>
        <begin position="78"/>
        <end position="92"/>
    </location>
</feature>
<dbReference type="Proteomes" id="UP000094043">
    <property type="component" value="Chromosome 7"/>
</dbReference>
<feature type="region of interest" description="Disordered" evidence="1">
    <location>
        <begin position="222"/>
        <end position="251"/>
    </location>
</feature>
<evidence type="ECO:0000313" key="3">
    <source>
        <dbReference type="Proteomes" id="UP000094043"/>
    </source>
</evidence>
<accession>A0A1E3IA91</accession>
<dbReference type="GeneID" id="91089994"/>
<feature type="compositionally biased region" description="Low complexity" evidence="1">
    <location>
        <begin position="268"/>
        <end position="293"/>
    </location>
</feature>
<gene>
    <name evidence="2" type="ORF">L203_105785</name>
</gene>
<reference evidence="2" key="3">
    <citation type="submission" date="2024-01" db="EMBL/GenBank/DDBJ databases">
        <authorList>
            <person name="Coelho M.A."/>
            <person name="David-Palma M."/>
            <person name="Shea T."/>
            <person name="Sun S."/>
            <person name="Cuomo C.A."/>
            <person name="Heitman J."/>
        </authorList>
    </citation>
    <scope>NUCLEOTIDE SEQUENCE</scope>
    <source>
        <strain evidence="2">CBS 7841</strain>
    </source>
</reference>
<dbReference type="OrthoDB" id="1431247at2759"/>
<evidence type="ECO:0000313" key="2">
    <source>
        <dbReference type="EMBL" id="WVN90546.1"/>
    </source>
</evidence>
<feature type="region of interest" description="Disordered" evidence="1">
    <location>
        <begin position="266"/>
        <end position="306"/>
    </location>
</feature>
<feature type="region of interest" description="Disordered" evidence="1">
    <location>
        <begin position="197"/>
        <end position="216"/>
    </location>
</feature>
<dbReference type="KEGG" id="cdep:91089994"/>
<keyword evidence="3" id="KW-1185">Reference proteome</keyword>
<dbReference type="CDD" id="cd00298">
    <property type="entry name" value="ACD_sHsps_p23-like"/>
    <property type="match status" value="1"/>
</dbReference>
<evidence type="ECO:0000256" key="1">
    <source>
        <dbReference type="SAM" id="MobiDB-lite"/>
    </source>
</evidence>